<evidence type="ECO:0000313" key="2">
    <source>
        <dbReference type="EMBL" id="CAF1624111.1"/>
    </source>
</evidence>
<dbReference type="AlphaFoldDB" id="A0A814MLH7"/>
<protein>
    <submittedName>
        <fullName evidence="1">Uncharacterized protein</fullName>
    </submittedName>
</protein>
<evidence type="ECO:0000313" key="3">
    <source>
        <dbReference type="Proteomes" id="UP000663828"/>
    </source>
</evidence>
<comment type="caution">
    <text evidence="1">The sequence shown here is derived from an EMBL/GenBank/DDBJ whole genome shotgun (WGS) entry which is preliminary data.</text>
</comment>
<reference evidence="1" key="1">
    <citation type="submission" date="2021-02" db="EMBL/GenBank/DDBJ databases">
        <authorList>
            <person name="Nowell W R."/>
        </authorList>
    </citation>
    <scope>NUCLEOTIDE SEQUENCE</scope>
</reference>
<dbReference type="EMBL" id="CAJNOR010007837">
    <property type="protein sequence ID" value="CAF1624111.1"/>
    <property type="molecule type" value="Genomic_DNA"/>
</dbReference>
<proteinExistence type="predicted"/>
<dbReference type="PROSITE" id="PS51996">
    <property type="entry name" value="TR_MART"/>
    <property type="match status" value="1"/>
</dbReference>
<dbReference type="OrthoDB" id="10060643at2759"/>
<evidence type="ECO:0000313" key="4">
    <source>
        <dbReference type="Proteomes" id="UP000663852"/>
    </source>
</evidence>
<dbReference type="EMBL" id="CAJNOJ010000089">
    <property type="protein sequence ID" value="CAF1081098.1"/>
    <property type="molecule type" value="Genomic_DNA"/>
</dbReference>
<accession>A0A814MLH7</accession>
<organism evidence="1 4">
    <name type="scientific">Adineta ricciae</name>
    <name type="common">Rotifer</name>
    <dbReference type="NCBI Taxonomy" id="249248"/>
    <lineage>
        <taxon>Eukaryota</taxon>
        <taxon>Metazoa</taxon>
        <taxon>Spiralia</taxon>
        <taxon>Gnathifera</taxon>
        <taxon>Rotifera</taxon>
        <taxon>Eurotatoria</taxon>
        <taxon>Bdelloidea</taxon>
        <taxon>Adinetida</taxon>
        <taxon>Adinetidae</taxon>
        <taxon>Adineta</taxon>
    </lineage>
</organism>
<sequence>MHSQNAPRQPFTVYRGQGLFNKVFEWLMQRKHGLLSANHFLSTNFDKDLSRAFAQSSADDPNKTRVFFQIRIRPSIFSIPFTSVAEIGHFGDIEQEILFSMHTVFRITKMTQMSHRVWQIDLKLTNDNDPQLTQLTNYLQNDLEDGTGWYRMGSLMYKMCQYHRAADIYETLHCFI</sequence>
<dbReference type="Proteomes" id="UP000663852">
    <property type="component" value="Unassembled WGS sequence"/>
</dbReference>
<name>A0A814MLH7_ADIRI</name>
<evidence type="ECO:0000313" key="1">
    <source>
        <dbReference type="EMBL" id="CAF1081098.1"/>
    </source>
</evidence>
<keyword evidence="3" id="KW-1185">Reference proteome</keyword>
<dbReference type="Proteomes" id="UP000663828">
    <property type="component" value="Unassembled WGS sequence"/>
</dbReference>
<gene>
    <name evidence="1" type="ORF">EDS130_LOCUS18970</name>
    <name evidence="2" type="ORF">XAT740_LOCUS50662</name>
</gene>
<dbReference type="Gene3D" id="3.90.176.10">
    <property type="entry name" value="Toxin ADP-ribosyltransferase, Chain A, domain 1"/>
    <property type="match status" value="1"/>
</dbReference>
<dbReference type="SUPFAM" id="SSF56399">
    <property type="entry name" value="ADP-ribosylation"/>
    <property type="match status" value="1"/>
</dbReference>